<organism evidence="1 2">
    <name type="scientific">Bremerella cremea</name>
    <dbReference type="NCBI Taxonomy" id="1031537"/>
    <lineage>
        <taxon>Bacteria</taxon>
        <taxon>Pseudomonadati</taxon>
        <taxon>Planctomycetota</taxon>
        <taxon>Planctomycetia</taxon>
        <taxon>Pirellulales</taxon>
        <taxon>Pirellulaceae</taxon>
        <taxon>Bremerella</taxon>
    </lineage>
</organism>
<evidence type="ECO:0000313" key="2">
    <source>
        <dbReference type="Proteomes" id="UP000253562"/>
    </source>
</evidence>
<dbReference type="Proteomes" id="UP000253562">
    <property type="component" value="Unassembled WGS sequence"/>
</dbReference>
<gene>
    <name evidence="1" type="ORF">DTL42_13155</name>
</gene>
<dbReference type="OrthoDB" id="242553at2"/>
<proteinExistence type="predicted"/>
<sequence length="678" mass="74267">MHRTDLLVLTPDDLAAITNRGTVKRAQKEIESESPTCELEEQDGALIFTWSDGITCRFPEGKTIHDAICSSGSLGVTRHIIRSVLAYQRLAAAGPESQNLDEPTAAAEEPPVATLLTAPWDPGTFTDEDLIARFRKAVVTKARKKFEEGVLVELTRGAKPTARFLDQACTVRFLVPGDLRYVHADCAESLLPTWVPLAVWAFRELPQDQLAGLISIQNADLPTPTELLANLDDILLELYRAGLSNVGSSWSGRLMRIETDLRGEGLVWPAELVADLLQQHQLYQQHDARFEPLTVLNVVGELIARTRAIRRATKAVPQPLIRGSKSDRPTEIASGRMIGVGLDVQAGRQHVTLSAYLQDAESGSVVTVERTFADPDPDLGETPRSFSDLAETIVSRGTSLASLGSSQLLFKSGKRTPSGVLILPRGASNVSTNPQSFQWEQLKPPFAAESIAQLRARFDSLPPSYLRPRRRTENLHALSVVAVEEVTFDVAHQRLRAELRDVYGDTAQLTYPFHSRGSAGFDALFDTLQKQGDQIRFVCGHVHSVGRSLEIHPICLVLDDGNHRIGILPALPNGGLNLDPSATASKRTTGERSVLDEFLAELRSTLGDLLVTGVASIDDRTWSELTDAGRQLGFTRLTIPMGKLAEALAARSNRLDWEDTAATSQARELFLLARIAME</sequence>
<evidence type="ECO:0000313" key="1">
    <source>
        <dbReference type="EMBL" id="RCS49466.1"/>
    </source>
</evidence>
<accession>A0A368KRN8</accession>
<dbReference type="AlphaFoldDB" id="A0A368KRN8"/>
<dbReference type="RefSeq" id="WP_114369178.1">
    <property type="nucleotide sequence ID" value="NZ_QPEX01000024.1"/>
</dbReference>
<protein>
    <submittedName>
        <fullName evidence="1">Uncharacterized protein</fullName>
    </submittedName>
</protein>
<dbReference type="EMBL" id="QPEX01000024">
    <property type="protein sequence ID" value="RCS49466.1"/>
    <property type="molecule type" value="Genomic_DNA"/>
</dbReference>
<reference evidence="1 2" key="1">
    <citation type="submission" date="2018-07" db="EMBL/GenBank/DDBJ databases">
        <title>Comparative genomes isolates from brazilian mangrove.</title>
        <authorList>
            <person name="De Araujo J.E."/>
            <person name="Taketani R.G."/>
            <person name="Silva M.C.P."/>
            <person name="Lourenco M.V."/>
            <person name="Oliveira V.M."/>
            <person name="Andreote F.D."/>
        </authorList>
    </citation>
    <scope>NUCLEOTIDE SEQUENCE [LARGE SCALE GENOMIC DNA]</scope>
    <source>
        <strain evidence="1 2">HEX PRIS-MGV</strain>
    </source>
</reference>
<name>A0A368KRN8_9BACT</name>
<comment type="caution">
    <text evidence="1">The sequence shown here is derived from an EMBL/GenBank/DDBJ whole genome shotgun (WGS) entry which is preliminary data.</text>
</comment>